<dbReference type="GO" id="GO:0005886">
    <property type="term" value="C:plasma membrane"/>
    <property type="evidence" value="ECO:0007669"/>
    <property type="project" value="TreeGrafter"/>
</dbReference>
<protein>
    <submittedName>
        <fullName evidence="3">Uncharacterized membrane protein YhaH (DUF805 family)</fullName>
    </submittedName>
</protein>
<keyword evidence="2" id="KW-0812">Transmembrane</keyword>
<evidence type="ECO:0000256" key="1">
    <source>
        <dbReference type="SAM" id="MobiDB-lite"/>
    </source>
</evidence>
<name>A0A4Q8AGT9_9MICC</name>
<feature type="region of interest" description="Disordered" evidence="1">
    <location>
        <begin position="194"/>
        <end position="214"/>
    </location>
</feature>
<evidence type="ECO:0000256" key="2">
    <source>
        <dbReference type="SAM" id="Phobius"/>
    </source>
</evidence>
<dbReference type="EMBL" id="SHLA01000001">
    <property type="protein sequence ID" value="RZU62879.1"/>
    <property type="molecule type" value="Genomic_DNA"/>
</dbReference>
<feature type="transmembrane region" description="Helical" evidence="2">
    <location>
        <begin position="131"/>
        <end position="152"/>
    </location>
</feature>
<dbReference type="Pfam" id="PF05656">
    <property type="entry name" value="DUF805"/>
    <property type="match status" value="1"/>
</dbReference>
<dbReference type="AlphaFoldDB" id="A0A4Q8AGT9"/>
<keyword evidence="2" id="KW-1133">Transmembrane helix</keyword>
<dbReference type="RefSeq" id="WP_242607607.1">
    <property type="nucleotide sequence ID" value="NZ_SHLA01000001.1"/>
</dbReference>
<evidence type="ECO:0000313" key="4">
    <source>
        <dbReference type="Proteomes" id="UP000292685"/>
    </source>
</evidence>
<feature type="compositionally biased region" description="Pro residues" evidence="1">
    <location>
        <begin position="199"/>
        <end position="214"/>
    </location>
</feature>
<dbReference type="PANTHER" id="PTHR34980">
    <property type="entry name" value="INNER MEMBRANE PROTEIN-RELATED-RELATED"/>
    <property type="match status" value="1"/>
</dbReference>
<keyword evidence="2" id="KW-0472">Membrane</keyword>
<organism evidence="3 4">
    <name type="scientific">Zhihengliuella halotolerans</name>
    <dbReference type="NCBI Taxonomy" id="370736"/>
    <lineage>
        <taxon>Bacteria</taxon>
        <taxon>Bacillati</taxon>
        <taxon>Actinomycetota</taxon>
        <taxon>Actinomycetes</taxon>
        <taxon>Micrococcales</taxon>
        <taxon>Micrococcaceae</taxon>
        <taxon>Zhihengliuella</taxon>
    </lineage>
</organism>
<sequence length="214" mass="22695">MSGYVSYPSAVEPPREQPLYGATMLQAVKRFFTKYAVFTGRASRSEFWWVYLAMTIVSTAVAVLMFIAIGAVAASTDFGALDDPAVMETAGMGLFGIAAVFYAILAAFGLAILVPNIAVTVRRLHDAGFSGWWYLINFVPGGSIVVLVFTILPSVAEGARFDDPPYGYPPAPNSPFLVPAYPAAAGYQGGYAGGWTAPPSTPPAGPTQSPPRER</sequence>
<feature type="transmembrane region" description="Helical" evidence="2">
    <location>
        <begin position="48"/>
        <end position="74"/>
    </location>
</feature>
<dbReference type="Proteomes" id="UP000292685">
    <property type="component" value="Unassembled WGS sequence"/>
</dbReference>
<gene>
    <name evidence="3" type="ORF">EV380_2484</name>
</gene>
<dbReference type="InterPro" id="IPR008523">
    <property type="entry name" value="DUF805"/>
</dbReference>
<feature type="transmembrane region" description="Helical" evidence="2">
    <location>
        <begin position="94"/>
        <end position="119"/>
    </location>
</feature>
<accession>A0A4Q8AGT9</accession>
<reference evidence="3 4" key="1">
    <citation type="submission" date="2019-02" db="EMBL/GenBank/DDBJ databases">
        <title>Sequencing the genomes of 1000 actinobacteria strains.</title>
        <authorList>
            <person name="Klenk H.-P."/>
        </authorList>
    </citation>
    <scope>NUCLEOTIDE SEQUENCE [LARGE SCALE GENOMIC DNA]</scope>
    <source>
        <strain evidence="3 4">DSM 17364</strain>
    </source>
</reference>
<comment type="caution">
    <text evidence="3">The sequence shown here is derived from an EMBL/GenBank/DDBJ whole genome shotgun (WGS) entry which is preliminary data.</text>
</comment>
<dbReference type="PANTHER" id="PTHR34980:SF2">
    <property type="entry name" value="INNER MEMBRANE PROTEIN YHAH-RELATED"/>
    <property type="match status" value="1"/>
</dbReference>
<keyword evidence="4" id="KW-1185">Reference proteome</keyword>
<evidence type="ECO:0000313" key="3">
    <source>
        <dbReference type="EMBL" id="RZU62879.1"/>
    </source>
</evidence>
<proteinExistence type="predicted"/>